<dbReference type="Gene3D" id="3.20.20.150">
    <property type="entry name" value="Divalent-metal-dependent TIM barrel enzymes"/>
    <property type="match status" value="1"/>
</dbReference>
<organism evidence="10 11">
    <name type="scientific">Neolewinella xylanilytica</name>
    <dbReference type="NCBI Taxonomy" id="1514080"/>
    <lineage>
        <taxon>Bacteria</taxon>
        <taxon>Pseudomonadati</taxon>
        <taxon>Bacteroidota</taxon>
        <taxon>Saprospiria</taxon>
        <taxon>Saprospirales</taxon>
        <taxon>Lewinellaceae</taxon>
        <taxon>Neolewinella</taxon>
    </lineage>
</organism>
<evidence type="ECO:0000256" key="4">
    <source>
        <dbReference type="ARBA" id="ARBA00007389"/>
    </source>
</evidence>
<evidence type="ECO:0000256" key="2">
    <source>
        <dbReference type="ARBA" id="ARBA00002713"/>
    </source>
</evidence>
<reference evidence="10 11" key="1">
    <citation type="submission" date="2018-02" db="EMBL/GenBank/DDBJ databases">
        <title>Genomic Encyclopedia of Archaeal and Bacterial Type Strains, Phase II (KMG-II): from individual species to whole genera.</title>
        <authorList>
            <person name="Goeker M."/>
        </authorList>
    </citation>
    <scope>NUCLEOTIDE SEQUENCE [LARGE SCALE GENOMIC DNA]</scope>
    <source>
        <strain evidence="10 11">DSM 29526</strain>
    </source>
</reference>
<evidence type="ECO:0000313" key="11">
    <source>
        <dbReference type="Proteomes" id="UP000237662"/>
    </source>
</evidence>
<gene>
    <name evidence="9" type="primary">uxuA</name>
    <name evidence="10" type="ORF">CLV84_1839</name>
</gene>
<keyword evidence="8 9" id="KW-0456">Lyase</keyword>
<proteinExistence type="inferred from homology"/>
<keyword evidence="7 9" id="KW-0464">Manganese</keyword>
<comment type="cofactor">
    <cofactor evidence="9">
        <name>Fe(2+)</name>
        <dbReference type="ChEBI" id="CHEBI:29033"/>
    </cofactor>
    <cofactor evidence="9">
        <name>Mn(2+)</name>
        <dbReference type="ChEBI" id="CHEBI:29035"/>
    </cofactor>
</comment>
<dbReference type="SUPFAM" id="SSF51658">
    <property type="entry name" value="Xylose isomerase-like"/>
    <property type="match status" value="1"/>
</dbReference>
<name>A0A2S6IBK5_9BACT</name>
<keyword evidence="11" id="KW-1185">Reference proteome</keyword>
<evidence type="ECO:0000256" key="7">
    <source>
        <dbReference type="ARBA" id="ARBA00023211"/>
    </source>
</evidence>
<keyword evidence="6 9" id="KW-0408">Iron</keyword>
<dbReference type="GO" id="GO:0008198">
    <property type="term" value="F:ferrous iron binding"/>
    <property type="evidence" value="ECO:0007669"/>
    <property type="project" value="TreeGrafter"/>
</dbReference>
<comment type="similarity">
    <text evidence="4 9">Belongs to the mannonate dehydratase family.</text>
</comment>
<dbReference type="AlphaFoldDB" id="A0A2S6IBK5"/>
<dbReference type="NCBIfam" id="NF003027">
    <property type="entry name" value="PRK03906.1"/>
    <property type="match status" value="1"/>
</dbReference>
<dbReference type="RefSeq" id="WP_104419394.1">
    <property type="nucleotide sequence ID" value="NZ_PTJC01000005.1"/>
</dbReference>
<dbReference type="Proteomes" id="UP000237662">
    <property type="component" value="Unassembled WGS sequence"/>
</dbReference>
<dbReference type="GO" id="GO:0008927">
    <property type="term" value="F:mannonate dehydratase activity"/>
    <property type="evidence" value="ECO:0007669"/>
    <property type="project" value="UniProtKB-UniRule"/>
</dbReference>
<evidence type="ECO:0000256" key="8">
    <source>
        <dbReference type="ARBA" id="ARBA00023239"/>
    </source>
</evidence>
<dbReference type="Pfam" id="PF03786">
    <property type="entry name" value="UxuA"/>
    <property type="match status" value="1"/>
</dbReference>
<evidence type="ECO:0000256" key="6">
    <source>
        <dbReference type="ARBA" id="ARBA00023004"/>
    </source>
</evidence>
<dbReference type="GO" id="GO:0042840">
    <property type="term" value="P:D-glucuronate catabolic process"/>
    <property type="evidence" value="ECO:0007669"/>
    <property type="project" value="TreeGrafter"/>
</dbReference>
<comment type="catalytic activity">
    <reaction evidence="1 9">
        <text>D-mannonate = 2-dehydro-3-deoxy-D-gluconate + H2O</text>
        <dbReference type="Rhea" id="RHEA:20097"/>
        <dbReference type="ChEBI" id="CHEBI:15377"/>
        <dbReference type="ChEBI" id="CHEBI:17767"/>
        <dbReference type="ChEBI" id="CHEBI:57990"/>
        <dbReference type="EC" id="4.2.1.8"/>
    </reaction>
</comment>
<dbReference type="PANTHER" id="PTHR30387">
    <property type="entry name" value="MANNONATE DEHYDRATASE"/>
    <property type="match status" value="1"/>
</dbReference>
<dbReference type="EC" id="4.2.1.8" evidence="5 9"/>
<dbReference type="PIRSF" id="PIRSF016049">
    <property type="entry name" value="Man_dehyd"/>
    <property type="match status" value="1"/>
</dbReference>
<dbReference type="HAMAP" id="MF_00106">
    <property type="entry name" value="UxuA"/>
    <property type="match status" value="1"/>
</dbReference>
<dbReference type="GO" id="GO:0030145">
    <property type="term" value="F:manganese ion binding"/>
    <property type="evidence" value="ECO:0007669"/>
    <property type="project" value="TreeGrafter"/>
</dbReference>
<dbReference type="EMBL" id="PTJC01000005">
    <property type="protein sequence ID" value="PPK88865.1"/>
    <property type="molecule type" value="Genomic_DNA"/>
</dbReference>
<evidence type="ECO:0000256" key="3">
    <source>
        <dbReference type="ARBA" id="ARBA00004892"/>
    </source>
</evidence>
<sequence length="380" mass="42623">MFPTWRWYGPKDPISIDEVAALDVRGVVTALHHVENGAVWSREEIRQRKKELKELPWSVVESIPVHEGIKQNTEAAPKLLENYRQSLRNLAAEGVTTVCYNFMPVLDWTRTRLVVPVPGGTTVALDGLDLLAFDLFILNRPHAAEDYPAELVELATDHYEEMTAADKQEVSDNMLKGLPGSEESFELATFKQAIEPYRHITAAEFKENLRRFLEAIVPTAAEEGIKLTVHPDDPPWPVVGLPRIVSTQKDLQEIMEMVDDKANGICLCTGSLGARSDNDLPAMAREFLDRIHFVHLRNVARSPHASFRESGHLQGDVDMAAVMAELLRGKTDVPYRPDHGFTLFDDRKRQTYPGYSLYGRMRGLAELEGLRAGLSATSRG</sequence>
<evidence type="ECO:0000256" key="9">
    <source>
        <dbReference type="HAMAP-Rule" id="MF_00106"/>
    </source>
</evidence>
<dbReference type="InterPro" id="IPR036237">
    <property type="entry name" value="Xyl_isomerase-like_sf"/>
</dbReference>
<evidence type="ECO:0000256" key="1">
    <source>
        <dbReference type="ARBA" id="ARBA00001794"/>
    </source>
</evidence>
<accession>A0A2S6IBK5</accession>
<dbReference type="UniPathway" id="UPA00246"/>
<dbReference type="InterPro" id="IPR004628">
    <property type="entry name" value="Man_deHydtase"/>
</dbReference>
<comment type="pathway">
    <text evidence="3 9">Carbohydrate metabolism; pentose and glucuronate interconversion.</text>
</comment>
<protein>
    <recommendedName>
        <fullName evidence="5 9">Mannonate dehydratase</fullName>
        <ecNumber evidence="5 9">4.2.1.8</ecNumber>
    </recommendedName>
    <alternativeName>
        <fullName evidence="9">D-mannonate hydro-lyase</fullName>
    </alternativeName>
</protein>
<comment type="function">
    <text evidence="2 9">Catalyzes the dehydration of D-mannonate.</text>
</comment>
<evidence type="ECO:0000313" key="10">
    <source>
        <dbReference type="EMBL" id="PPK88865.1"/>
    </source>
</evidence>
<evidence type="ECO:0000256" key="5">
    <source>
        <dbReference type="ARBA" id="ARBA00012927"/>
    </source>
</evidence>
<comment type="caution">
    <text evidence="10">The sequence shown here is derived from an EMBL/GenBank/DDBJ whole genome shotgun (WGS) entry which is preliminary data.</text>
</comment>
<dbReference type="NCBIfam" id="TIGR00695">
    <property type="entry name" value="uxuA"/>
    <property type="match status" value="1"/>
</dbReference>
<dbReference type="OrthoDB" id="9780250at2"/>
<dbReference type="PANTHER" id="PTHR30387:SF2">
    <property type="entry name" value="MANNONATE DEHYDRATASE"/>
    <property type="match status" value="1"/>
</dbReference>